<feature type="chain" id="PRO_5009447185" evidence="1">
    <location>
        <begin position="17"/>
        <end position="133"/>
    </location>
</feature>
<keyword evidence="3" id="KW-1185">Reference proteome</keyword>
<evidence type="ECO:0000256" key="1">
    <source>
        <dbReference type="SAM" id="SignalP"/>
    </source>
</evidence>
<comment type="caution">
    <text evidence="2">The sequence shown here is derived from an EMBL/GenBank/DDBJ whole genome shotgun (WGS) entry which is preliminary data.</text>
</comment>
<feature type="signal peptide" evidence="1">
    <location>
        <begin position="1"/>
        <end position="16"/>
    </location>
</feature>
<keyword evidence="1" id="KW-0732">Signal</keyword>
<gene>
    <name evidence="2" type="ORF">RCO7_03178</name>
</gene>
<evidence type="ECO:0000313" key="3">
    <source>
        <dbReference type="Proteomes" id="UP000178129"/>
    </source>
</evidence>
<reference evidence="3" key="1">
    <citation type="submission" date="2016-03" db="EMBL/GenBank/DDBJ databases">
        <authorList>
            <person name="Ploux O."/>
        </authorList>
    </citation>
    <scope>NUCLEOTIDE SEQUENCE [LARGE SCALE GENOMIC DNA]</scope>
    <source>
        <strain evidence="3">UK7</strain>
    </source>
</reference>
<protein>
    <submittedName>
        <fullName evidence="2">Uncharacterized protein</fullName>
    </submittedName>
</protein>
<organism evidence="2 3">
    <name type="scientific">Rhynchosporium graminicola</name>
    <dbReference type="NCBI Taxonomy" id="2792576"/>
    <lineage>
        <taxon>Eukaryota</taxon>
        <taxon>Fungi</taxon>
        <taxon>Dikarya</taxon>
        <taxon>Ascomycota</taxon>
        <taxon>Pezizomycotina</taxon>
        <taxon>Leotiomycetes</taxon>
        <taxon>Helotiales</taxon>
        <taxon>Ploettnerulaceae</taxon>
        <taxon>Rhynchosporium</taxon>
    </lineage>
</organism>
<evidence type="ECO:0000313" key="2">
    <source>
        <dbReference type="EMBL" id="CZT10028.1"/>
    </source>
</evidence>
<proteinExistence type="predicted"/>
<dbReference type="Proteomes" id="UP000178129">
    <property type="component" value="Unassembled WGS sequence"/>
</dbReference>
<dbReference type="EMBL" id="FJUW01000053">
    <property type="protein sequence ID" value="CZT10028.1"/>
    <property type="molecule type" value="Genomic_DNA"/>
</dbReference>
<dbReference type="AlphaFoldDB" id="A0A1E1LHP7"/>
<name>A0A1E1LHP7_9HELO</name>
<dbReference type="InParanoid" id="A0A1E1LHP7"/>
<accession>A0A1E1LHP7</accession>
<sequence length="133" mass="14212">MKLTLLSALFISSALSAAVNDAGPEARHDTAPKINDAGLETRENGQPFCHCIVGQVTNPSNPSYRPNYISDDVPNGSGFIKRYVNLRDPTGKVLEVCWVGFTRASTCGAWKLVDPKAGPACKNLATISCYPGN</sequence>